<gene>
    <name evidence="2" type="primary">xseA_2</name>
    <name evidence="2" type="ORF">GAK29_03714</name>
</gene>
<name>A0A833PDB5_ACIBZ</name>
<feature type="domain" description="Exonuclease VII large subunit C-terminal" evidence="1">
    <location>
        <begin position="2"/>
        <end position="99"/>
    </location>
</feature>
<dbReference type="Proteomes" id="UP000490535">
    <property type="component" value="Unassembled WGS sequence"/>
</dbReference>
<protein>
    <submittedName>
        <fullName evidence="2">Exodeoxyribonuclease 7 large subunit</fullName>
    </submittedName>
</protein>
<dbReference type="PANTHER" id="PTHR30008:SF0">
    <property type="entry name" value="EXODEOXYRIBONUCLEASE 7 LARGE SUBUNIT"/>
    <property type="match status" value="1"/>
</dbReference>
<sequence>MIIRGGGSINDLAYLNDYDLAALLCRRSVPIWVGIGHEKDRTILDEVAHRSFDTPSKVVAGIRNVIVERSQQTTDFLHSIKLLSQHQISAYQSQNEQLIQIIKTLAQAQINSASTSLVQIKEQTQYLANRQIKQASNQIEVLLRETLLQNPKQVMSKGYAVVRSEGKAIRSIQQLQSSHFSVEMQDGLIEAQVIQVKTHER</sequence>
<dbReference type="Pfam" id="PF02601">
    <property type="entry name" value="Exonuc_VII_L"/>
    <property type="match status" value="1"/>
</dbReference>
<dbReference type="GO" id="GO:0006308">
    <property type="term" value="P:DNA catabolic process"/>
    <property type="evidence" value="ECO:0007669"/>
    <property type="project" value="InterPro"/>
</dbReference>
<dbReference type="InterPro" id="IPR003753">
    <property type="entry name" value="Exonuc_VII_L"/>
</dbReference>
<dbReference type="InterPro" id="IPR020579">
    <property type="entry name" value="Exonuc_VII_lsu_C"/>
</dbReference>
<proteinExistence type="predicted"/>
<comment type="caution">
    <text evidence="2">The sequence shown here is derived from an EMBL/GenBank/DDBJ whole genome shotgun (WGS) entry which is preliminary data.</text>
</comment>
<evidence type="ECO:0000313" key="3">
    <source>
        <dbReference type="Proteomes" id="UP000490535"/>
    </source>
</evidence>
<dbReference type="GO" id="GO:0008855">
    <property type="term" value="F:exodeoxyribonuclease VII activity"/>
    <property type="evidence" value="ECO:0007669"/>
    <property type="project" value="InterPro"/>
</dbReference>
<dbReference type="PANTHER" id="PTHR30008">
    <property type="entry name" value="EXODEOXYRIBONUCLEASE 7 LARGE SUBUNIT"/>
    <property type="match status" value="1"/>
</dbReference>
<evidence type="ECO:0000313" key="2">
    <source>
        <dbReference type="EMBL" id="KAF1020135.1"/>
    </source>
</evidence>
<dbReference type="GO" id="GO:0009318">
    <property type="term" value="C:exodeoxyribonuclease VII complex"/>
    <property type="evidence" value="ECO:0007669"/>
    <property type="project" value="InterPro"/>
</dbReference>
<evidence type="ECO:0000259" key="1">
    <source>
        <dbReference type="Pfam" id="PF02601"/>
    </source>
</evidence>
<reference evidence="3" key="1">
    <citation type="journal article" date="2020" name="MBio">
        <title>Horizontal gene transfer to a defensive symbiont with a reduced genome amongst a multipartite beetle microbiome.</title>
        <authorList>
            <person name="Waterworth S.C."/>
            <person name="Florez L.V."/>
            <person name="Rees E.R."/>
            <person name="Hertweck C."/>
            <person name="Kaltenpoth M."/>
            <person name="Kwan J.C."/>
        </authorList>
    </citation>
    <scope>NUCLEOTIDE SEQUENCE [LARGE SCALE GENOMIC DNA]</scope>
</reference>
<accession>A0A833PDB5</accession>
<dbReference type="EMBL" id="WNDP01000127">
    <property type="protein sequence ID" value="KAF1020135.1"/>
    <property type="molecule type" value="Genomic_DNA"/>
</dbReference>
<dbReference type="AlphaFoldDB" id="A0A833PDB5"/>
<organism evidence="2 3">
    <name type="scientific">Acinetobacter bereziniae</name>
    <name type="common">Acinetobacter genomosp. 10</name>
    <dbReference type="NCBI Taxonomy" id="106648"/>
    <lineage>
        <taxon>Bacteria</taxon>
        <taxon>Pseudomonadati</taxon>
        <taxon>Pseudomonadota</taxon>
        <taxon>Gammaproteobacteria</taxon>
        <taxon>Moraxellales</taxon>
        <taxon>Moraxellaceae</taxon>
        <taxon>Acinetobacter</taxon>
    </lineage>
</organism>